<evidence type="ECO:0000313" key="2">
    <source>
        <dbReference type="Proteomes" id="UP000549009"/>
    </source>
</evidence>
<dbReference type="EMBL" id="JACHJD010000018">
    <property type="protein sequence ID" value="MBB5108328.1"/>
    <property type="molecule type" value="Genomic_DNA"/>
</dbReference>
<sequence>MGVFRRTPEEKEAIAEMKAADKALNENSDREFAAGIRHETDEYQRLNAAANDAAAKVSFWHGGTKKRGG</sequence>
<reference evidence="1 2" key="1">
    <citation type="submission" date="2020-08" db="EMBL/GenBank/DDBJ databases">
        <title>Genomic Encyclopedia of Type Strains, Phase III (KMG-III): the genomes of soil and plant-associated and newly described type strains.</title>
        <authorList>
            <person name="Whitman W."/>
        </authorList>
    </citation>
    <scope>NUCLEOTIDE SEQUENCE [LARGE SCALE GENOMIC DNA]</scope>
    <source>
        <strain evidence="1 2">CECT 3146</strain>
    </source>
</reference>
<proteinExistence type="predicted"/>
<comment type="caution">
    <text evidence="1">The sequence shown here is derived from an EMBL/GenBank/DDBJ whole genome shotgun (WGS) entry which is preliminary data.</text>
</comment>
<gene>
    <name evidence="1" type="ORF">FHS40_007449</name>
</gene>
<protein>
    <submittedName>
        <fullName evidence="1">Uncharacterized protein</fullName>
    </submittedName>
</protein>
<keyword evidence="2" id="KW-1185">Reference proteome</keyword>
<dbReference type="Proteomes" id="UP000549009">
    <property type="component" value="Unassembled WGS sequence"/>
</dbReference>
<dbReference type="RefSeq" id="WP_150509785.1">
    <property type="nucleotide sequence ID" value="NZ_BMSQ01000020.1"/>
</dbReference>
<dbReference type="AlphaFoldDB" id="A0A7W8EYG7"/>
<evidence type="ECO:0000313" key="1">
    <source>
        <dbReference type="EMBL" id="MBB5108328.1"/>
    </source>
</evidence>
<organism evidence="1 2">
    <name type="scientific">Streptomyces spectabilis</name>
    <dbReference type="NCBI Taxonomy" id="68270"/>
    <lineage>
        <taxon>Bacteria</taxon>
        <taxon>Bacillati</taxon>
        <taxon>Actinomycetota</taxon>
        <taxon>Actinomycetes</taxon>
        <taxon>Kitasatosporales</taxon>
        <taxon>Streptomycetaceae</taxon>
        <taxon>Streptomyces</taxon>
    </lineage>
</organism>
<accession>A0A7W8EYG7</accession>
<name>A0A7W8EYG7_STRST</name>